<evidence type="ECO:0000313" key="11">
    <source>
        <dbReference type="EMBL" id="KAF9327446.1"/>
    </source>
</evidence>
<dbReference type="GO" id="GO:0000329">
    <property type="term" value="C:fungal-type vacuole membrane"/>
    <property type="evidence" value="ECO:0007669"/>
    <property type="project" value="UniProtKB-ARBA"/>
</dbReference>
<accession>A0A9P5VJD8</accession>
<evidence type="ECO:0000256" key="6">
    <source>
        <dbReference type="ARBA" id="ARBA00022840"/>
    </source>
</evidence>
<dbReference type="PANTHER" id="PTHR24223">
    <property type="entry name" value="ATP-BINDING CASSETTE SUB-FAMILY C"/>
    <property type="match status" value="1"/>
</dbReference>
<protein>
    <submittedName>
        <fullName evidence="11">Canalicular multispecific organic anion transporter 1</fullName>
    </submittedName>
</protein>
<evidence type="ECO:0000256" key="9">
    <source>
        <dbReference type="SAM" id="Phobius"/>
    </source>
</evidence>
<evidence type="ECO:0000256" key="3">
    <source>
        <dbReference type="ARBA" id="ARBA00022692"/>
    </source>
</evidence>
<dbReference type="Pfam" id="PF00664">
    <property type="entry name" value="ABC_membrane"/>
    <property type="match status" value="1"/>
</dbReference>
<keyword evidence="7 9" id="KW-1133">Transmembrane helix</keyword>
<evidence type="ECO:0000256" key="5">
    <source>
        <dbReference type="ARBA" id="ARBA00022741"/>
    </source>
</evidence>
<dbReference type="GO" id="GO:0016887">
    <property type="term" value="F:ATP hydrolysis activity"/>
    <property type="evidence" value="ECO:0007669"/>
    <property type="project" value="InterPro"/>
</dbReference>
<feature type="domain" description="ABC transmembrane type-1" evidence="10">
    <location>
        <begin position="1"/>
        <end position="188"/>
    </location>
</feature>
<comment type="subcellular location">
    <subcellularLocation>
        <location evidence="1">Endomembrane system</location>
        <topology evidence="1">Multi-pass membrane protein</topology>
    </subcellularLocation>
</comment>
<dbReference type="Gene3D" id="3.40.50.300">
    <property type="entry name" value="P-loop containing nucleotide triphosphate hydrolases"/>
    <property type="match status" value="1"/>
</dbReference>
<dbReference type="InterPro" id="IPR027417">
    <property type="entry name" value="P-loop_NTPase"/>
</dbReference>
<proteinExistence type="predicted"/>
<evidence type="ECO:0000256" key="8">
    <source>
        <dbReference type="ARBA" id="ARBA00023136"/>
    </source>
</evidence>
<name>A0A9P5VJD8_9FUNG</name>
<dbReference type="InterPro" id="IPR036640">
    <property type="entry name" value="ABC1_TM_sf"/>
</dbReference>
<dbReference type="GO" id="GO:0012505">
    <property type="term" value="C:endomembrane system"/>
    <property type="evidence" value="ECO:0007669"/>
    <property type="project" value="UniProtKB-SubCell"/>
</dbReference>
<dbReference type="SUPFAM" id="SSF52540">
    <property type="entry name" value="P-loop containing nucleoside triphosphate hydrolases"/>
    <property type="match status" value="1"/>
</dbReference>
<sequence length="384" mass="42166">QGRVLNRFSNDIAGVDEGIPHSLLSFLSCFLVLAGSLFILCFVTPSLILVIPVLALFYLLFQAYYLRTSSILKRLQSVAKSPLYQHFTETLNGVSSIRAMQLSDRFTAKSDAHANASSNASYAVLMTNRWLNVRLEALASIAILCSALLIVFSRGTLSPSMCGLALSNMIQISSTSIWCLRAYCNLQGQLVAVERLNEYLHKRTEAPAETGVYLPKQWPQQGKIVFKNYSTRYREGLDLVMKNVSFTVKPAEKVGIVGRTGAGKSSLTLALFRIIEAADSYWARSSAQNLTDSSALEQEPLLDGGSIEIDGVDISTVGLQTLRQHLAIIPQDPTLFAGTTVMDSDKILVLEQGRVEEYESPKTLLAHKGLFHSLAEQAGEVVLR</sequence>
<feature type="transmembrane region" description="Helical" evidence="9">
    <location>
        <begin position="135"/>
        <end position="152"/>
    </location>
</feature>
<dbReference type="CDD" id="cd18580">
    <property type="entry name" value="ABC_6TM_ABCC_D2"/>
    <property type="match status" value="1"/>
</dbReference>
<keyword evidence="12" id="KW-1185">Reference proteome</keyword>
<evidence type="ECO:0000259" key="10">
    <source>
        <dbReference type="PROSITE" id="PS50929"/>
    </source>
</evidence>
<dbReference type="EMBL" id="JAAAUY010000664">
    <property type="protein sequence ID" value="KAF9327446.1"/>
    <property type="molecule type" value="Genomic_DNA"/>
</dbReference>
<dbReference type="AlphaFoldDB" id="A0A9P5VJD8"/>
<dbReference type="GO" id="GO:0005524">
    <property type="term" value="F:ATP binding"/>
    <property type="evidence" value="ECO:0007669"/>
    <property type="project" value="UniProtKB-KW"/>
</dbReference>
<dbReference type="InterPro" id="IPR003439">
    <property type="entry name" value="ABC_transporter-like_ATP-bd"/>
</dbReference>
<keyword evidence="2" id="KW-0813">Transport</keyword>
<dbReference type="SUPFAM" id="SSF90123">
    <property type="entry name" value="ABC transporter transmembrane region"/>
    <property type="match status" value="1"/>
</dbReference>
<keyword evidence="6" id="KW-0067">ATP-binding</keyword>
<dbReference type="GO" id="GO:0140359">
    <property type="term" value="F:ABC-type transporter activity"/>
    <property type="evidence" value="ECO:0007669"/>
    <property type="project" value="InterPro"/>
</dbReference>
<evidence type="ECO:0000256" key="7">
    <source>
        <dbReference type="ARBA" id="ARBA00022989"/>
    </source>
</evidence>
<organism evidence="11 12">
    <name type="scientific">Podila minutissima</name>
    <dbReference type="NCBI Taxonomy" id="64525"/>
    <lineage>
        <taxon>Eukaryota</taxon>
        <taxon>Fungi</taxon>
        <taxon>Fungi incertae sedis</taxon>
        <taxon>Mucoromycota</taxon>
        <taxon>Mortierellomycotina</taxon>
        <taxon>Mortierellomycetes</taxon>
        <taxon>Mortierellales</taxon>
        <taxon>Mortierellaceae</taxon>
        <taxon>Podila</taxon>
    </lineage>
</organism>
<dbReference type="PANTHER" id="PTHR24223:SF443">
    <property type="entry name" value="MULTIDRUG-RESISTANCE LIKE PROTEIN 1, ISOFORM I"/>
    <property type="match status" value="1"/>
</dbReference>
<feature type="non-terminal residue" evidence="11">
    <location>
        <position position="1"/>
    </location>
</feature>
<evidence type="ECO:0000256" key="4">
    <source>
        <dbReference type="ARBA" id="ARBA00022737"/>
    </source>
</evidence>
<reference evidence="11" key="1">
    <citation type="journal article" date="2020" name="Fungal Divers.">
        <title>Resolving the Mortierellaceae phylogeny through synthesis of multi-gene phylogenetics and phylogenomics.</title>
        <authorList>
            <person name="Vandepol N."/>
            <person name="Liber J."/>
            <person name="Desiro A."/>
            <person name="Na H."/>
            <person name="Kennedy M."/>
            <person name="Barry K."/>
            <person name="Grigoriev I.V."/>
            <person name="Miller A.N."/>
            <person name="O'Donnell K."/>
            <person name="Stajich J.E."/>
            <person name="Bonito G."/>
        </authorList>
    </citation>
    <scope>NUCLEOTIDE SEQUENCE</scope>
    <source>
        <strain evidence="11">NVP1</strain>
    </source>
</reference>
<comment type="caution">
    <text evidence="11">The sequence shown here is derived from an EMBL/GenBank/DDBJ whole genome shotgun (WGS) entry which is preliminary data.</text>
</comment>
<keyword evidence="4" id="KW-0677">Repeat</keyword>
<dbReference type="Pfam" id="PF00005">
    <property type="entry name" value="ABC_tran"/>
    <property type="match status" value="1"/>
</dbReference>
<keyword evidence="3 9" id="KW-0812">Transmembrane</keyword>
<feature type="transmembrane region" description="Helical" evidence="9">
    <location>
        <begin position="21"/>
        <end position="40"/>
    </location>
</feature>
<dbReference type="InterPro" id="IPR050173">
    <property type="entry name" value="ABC_transporter_C-like"/>
</dbReference>
<evidence type="ECO:0000256" key="2">
    <source>
        <dbReference type="ARBA" id="ARBA00022448"/>
    </source>
</evidence>
<evidence type="ECO:0000256" key="1">
    <source>
        <dbReference type="ARBA" id="ARBA00004127"/>
    </source>
</evidence>
<dbReference type="PROSITE" id="PS50929">
    <property type="entry name" value="ABC_TM1F"/>
    <property type="match status" value="1"/>
</dbReference>
<dbReference type="InterPro" id="IPR011527">
    <property type="entry name" value="ABC1_TM_dom"/>
</dbReference>
<keyword evidence="8 9" id="KW-0472">Membrane</keyword>
<dbReference type="InterPro" id="IPR044726">
    <property type="entry name" value="ABCC_6TM_D2"/>
</dbReference>
<gene>
    <name evidence="11" type="primary">ABCC2_2</name>
    <name evidence="11" type="ORF">BG006_009245</name>
</gene>
<dbReference type="Proteomes" id="UP000696485">
    <property type="component" value="Unassembled WGS sequence"/>
</dbReference>
<dbReference type="Gene3D" id="1.20.1560.10">
    <property type="entry name" value="ABC transporter type 1, transmembrane domain"/>
    <property type="match status" value="1"/>
</dbReference>
<evidence type="ECO:0000313" key="12">
    <source>
        <dbReference type="Proteomes" id="UP000696485"/>
    </source>
</evidence>
<keyword evidence="5" id="KW-0547">Nucleotide-binding</keyword>
<feature type="transmembrane region" description="Helical" evidence="9">
    <location>
        <begin position="46"/>
        <end position="66"/>
    </location>
</feature>